<dbReference type="Proteomes" id="UP000277300">
    <property type="component" value="Unassembled WGS sequence"/>
</dbReference>
<sequence>MRGQLELTPSFAAQLEGKILANAHAEGDVDGDGATELLFGSILGNVFVFKTRVIVATAEGECSVFRSNVALNICHVVHLNGELIIATRDGRVFVYQADTEHSDSNEVVEYSQLTQLEISNEIESLLVLHSTLSNPDASSQLLARCFSGEVFCINSPSTNSPLGKRDVVPWSGPPHDKLGVTFIVGDIELGGHRDMVAIVSMTGLVSLFSSSGERQWDVQLPEAVVSADKLEMIAASGNPEDAIVVCTWSGQLYAIQSERSLVRFRMLLAASSMFCVNIRDSVTQTDPTIVGISTSGSIFVYRDVQETLIRGLQDSTLADTVRKSTLFAQMDTPKKRGALISKLREAYPQSFTKTKTPNNVTAEELISAMVAVPIQP</sequence>
<proteinExistence type="predicted"/>
<evidence type="ECO:0000313" key="1">
    <source>
        <dbReference type="EMBL" id="RLN55488.1"/>
    </source>
</evidence>
<accession>A0A3F2RUC1</accession>
<dbReference type="GO" id="GO:0032006">
    <property type="term" value="P:regulation of TOR signaling"/>
    <property type="evidence" value="ECO:0007669"/>
    <property type="project" value="TreeGrafter"/>
</dbReference>
<gene>
    <name evidence="1" type="ORF">BBJ29_002992</name>
    <name evidence="2" type="ORF">BBP00_00003506</name>
</gene>
<dbReference type="InterPro" id="IPR031793">
    <property type="entry name" value="KICSTOR_ITFG2"/>
</dbReference>
<name>A0A3F2RUC1_9STRA</name>
<dbReference type="SUPFAM" id="SSF50998">
    <property type="entry name" value="Quinoprotein alcohol dehydrogenase-like"/>
    <property type="match status" value="1"/>
</dbReference>
<dbReference type="OrthoDB" id="9996127at2759"/>
<dbReference type="AlphaFoldDB" id="A0A3F2RUC1"/>
<organism evidence="2 3">
    <name type="scientific">Phytophthora kernoviae</name>
    <dbReference type="NCBI Taxonomy" id="325452"/>
    <lineage>
        <taxon>Eukaryota</taxon>
        <taxon>Sar</taxon>
        <taxon>Stramenopiles</taxon>
        <taxon>Oomycota</taxon>
        <taxon>Peronosporomycetes</taxon>
        <taxon>Peronosporales</taxon>
        <taxon>Peronosporaceae</taxon>
        <taxon>Phytophthora</taxon>
    </lineage>
</organism>
<dbReference type="Pfam" id="PF15907">
    <property type="entry name" value="Itfg2"/>
    <property type="match status" value="1"/>
</dbReference>
<protein>
    <submittedName>
        <fullName evidence="2">Uncharacterized protein</fullName>
    </submittedName>
</protein>
<dbReference type="InterPro" id="IPR011047">
    <property type="entry name" value="Quinoprotein_ADH-like_sf"/>
</dbReference>
<evidence type="ECO:0000313" key="4">
    <source>
        <dbReference type="Proteomes" id="UP000284657"/>
    </source>
</evidence>
<comment type="caution">
    <text evidence="2">The sequence shown here is derived from an EMBL/GenBank/DDBJ whole genome shotgun (WGS) entry which is preliminary data.</text>
</comment>
<dbReference type="PANTHER" id="PTHR16317">
    <property type="entry name" value="INTEGRIN ALPHA REPEAT DOMAIN-CONTAINING"/>
    <property type="match status" value="1"/>
</dbReference>
<dbReference type="Proteomes" id="UP000284657">
    <property type="component" value="Unassembled WGS sequence"/>
</dbReference>
<dbReference type="EMBL" id="MBAD02001353">
    <property type="protein sequence ID" value="RLN55488.1"/>
    <property type="molecule type" value="Genomic_DNA"/>
</dbReference>
<dbReference type="PANTHER" id="PTHR16317:SF1">
    <property type="entry name" value="KICSTOR COMPLEX PROTEIN ITFG2"/>
    <property type="match status" value="1"/>
</dbReference>
<evidence type="ECO:0000313" key="3">
    <source>
        <dbReference type="Proteomes" id="UP000277300"/>
    </source>
</evidence>
<dbReference type="EMBL" id="MBDO02000074">
    <property type="protein sequence ID" value="RLN64383.1"/>
    <property type="molecule type" value="Genomic_DNA"/>
</dbReference>
<reference evidence="3 4" key="1">
    <citation type="submission" date="2018-07" db="EMBL/GenBank/DDBJ databases">
        <title>Genome sequencing of oomycete isolates from Chile give support for New Zealand origin for Phytophthora kernoviae and make available the first Nothophytophthora sp. genome.</title>
        <authorList>
            <person name="Studholme D.J."/>
            <person name="Sanfuentes E."/>
            <person name="Panda P."/>
            <person name="Hill R."/>
            <person name="Sambles C."/>
            <person name="Grant M."/>
            <person name="Williams N.M."/>
            <person name="Mcdougal R.L."/>
        </authorList>
    </citation>
    <scope>NUCLEOTIDE SEQUENCE [LARGE SCALE GENOMIC DNA]</scope>
    <source>
        <strain evidence="2">Chile6</strain>
        <strain evidence="1">Chile7</strain>
    </source>
</reference>
<evidence type="ECO:0000313" key="2">
    <source>
        <dbReference type="EMBL" id="RLN64383.1"/>
    </source>
</evidence>